<evidence type="ECO:0008006" key="3">
    <source>
        <dbReference type="Google" id="ProtNLM"/>
    </source>
</evidence>
<accession>B5RK94</accession>
<reference evidence="1 2" key="1">
    <citation type="journal article" date="2008" name="PLoS Genet.">
        <title>Complete genome sequence of the N2-fixing broad host range endophyte Klebsiella pneumoniae 342 and virulence predictions verified in mice.</title>
        <authorList>
            <person name="Fouts D.E."/>
            <person name="Tyler H.L."/>
            <person name="DeBoy R.T."/>
            <person name="Daugherty S."/>
            <person name="Ren Q."/>
            <person name="Badger J.H."/>
            <person name="Durkin A.S."/>
            <person name="Huot H."/>
            <person name="Shrivastava S."/>
            <person name="Kothari S."/>
            <person name="Dodson R.J."/>
            <person name="Mohamoud Y."/>
            <person name="Khouri H."/>
            <person name="Roesch L.F."/>
            <person name="Krogfelt K.A."/>
            <person name="Struve C."/>
            <person name="Triplett E.W."/>
            <person name="Methe B.A."/>
        </authorList>
    </citation>
    <scope>NUCLEOTIDE SEQUENCE [LARGE SCALE GENOMIC DNA]</scope>
    <source>
        <strain evidence="1 2">342</strain>
        <plasmid evidence="2">Plasmid pKP187</plasmid>
    </source>
</reference>
<evidence type="ECO:0000313" key="2">
    <source>
        <dbReference type="Proteomes" id="UP000001734"/>
    </source>
</evidence>
<dbReference type="EMBL" id="CP000965">
    <property type="protein sequence ID" value="ACI12066.1"/>
    <property type="molecule type" value="Genomic_DNA"/>
</dbReference>
<geneLocation type="plasmid" evidence="1 2">
    <name>pKP187</name>
</geneLocation>
<evidence type="ECO:0000313" key="1">
    <source>
        <dbReference type="EMBL" id="ACI12066.1"/>
    </source>
</evidence>
<dbReference type="KEGG" id="kpe:KPK_A0174"/>
<dbReference type="Pfam" id="PF13973">
    <property type="entry name" value="DUF4222"/>
    <property type="match status" value="1"/>
</dbReference>
<name>B5RK94_KLEV3</name>
<dbReference type="InterPro" id="IPR025317">
    <property type="entry name" value="DUF4222"/>
</dbReference>
<protein>
    <recommendedName>
        <fullName evidence="3">DUF4222 domain-containing protein</fullName>
    </recommendedName>
</protein>
<keyword evidence="1" id="KW-0614">Plasmid</keyword>
<dbReference type="HOGENOM" id="CLU_2666274_0_0_6"/>
<organism evidence="1 2">
    <name type="scientific">Klebsiella variicola (strain 342)</name>
    <name type="common">Klebsiella pneumoniae</name>
    <dbReference type="NCBI Taxonomy" id="507522"/>
    <lineage>
        <taxon>Bacteria</taxon>
        <taxon>Pseudomonadati</taxon>
        <taxon>Pseudomonadota</taxon>
        <taxon>Gammaproteobacteria</taxon>
        <taxon>Enterobacterales</taxon>
        <taxon>Enterobacteriaceae</taxon>
        <taxon>Klebsiella/Raoultella group</taxon>
        <taxon>Klebsiella</taxon>
        <taxon>Klebsiella pneumoniae complex</taxon>
    </lineage>
</organism>
<sequence>MLSTTKKKLPPGIIKRLRERLDRNLVEDDLVFSRSQIESNLCQRVTFYRDGYGYPCIYPEQRFIKEFQPVKDNKQ</sequence>
<dbReference type="Proteomes" id="UP000001734">
    <property type="component" value="Plasmid pKP187"/>
</dbReference>
<dbReference type="AlphaFoldDB" id="B5RK94"/>
<dbReference type="BioCyc" id="KPNE507522:GI0B-5704-MONOMER"/>
<proteinExistence type="predicted"/>
<gene>
    <name evidence="1" type="ordered locus">KPK_A0174</name>
</gene>